<dbReference type="EMBL" id="JAUPBM010000031">
    <property type="protein sequence ID" value="MDO7019920.1"/>
    <property type="molecule type" value="Genomic_DNA"/>
</dbReference>
<keyword evidence="3" id="KW-1185">Reference proteome</keyword>
<accession>A0ABT8YWP7</accession>
<organism evidence="2 3">
    <name type="scientific">Brachyspira innocens</name>
    <dbReference type="NCBI Taxonomy" id="13264"/>
    <lineage>
        <taxon>Bacteria</taxon>
        <taxon>Pseudomonadati</taxon>
        <taxon>Spirochaetota</taxon>
        <taxon>Spirochaetia</taxon>
        <taxon>Brachyspirales</taxon>
        <taxon>Brachyspiraceae</taxon>
        <taxon>Brachyspira</taxon>
    </lineage>
</organism>
<evidence type="ECO:0000313" key="3">
    <source>
        <dbReference type="Proteomes" id="UP001175147"/>
    </source>
</evidence>
<proteinExistence type="predicted"/>
<sequence>MNEYVFFIVSAVILIIVVVSIILYRKRFNIDDIAFDIIEVDLLTMEEILKSFKRKEVIDILRNDDDLLAVVIKEHKNNGYRIICTLYDKREEEILKDFKFPLIFKAKDINEDLKNAFSDKDMIVLK</sequence>
<gene>
    <name evidence="2" type="ORF">Q5M86_03930</name>
</gene>
<comment type="caution">
    <text evidence="2">The sequence shown here is derived from an EMBL/GenBank/DDBJ whole genome shotgun (WGS) entry which is preliminary data.</text>
</comment>
<dbReference type="RefSeq" id="WP_304392251.1">
    <property type="nucleotide sequence ID" value="NZ_JAUPBM010000031.1"/>
</dbReference>
<name>A0ABT8YWP7_9SPIR</name>
<evidence type="ECO:0000313" key="2">
    <source>
        <dbReference type="EMBL" id="MDO7019920.1"/>
    </source>
</evidence>
<dbReference type="Proteomes" id="UP001175147">
    <property type="component" value="Unassembled WGS sequence"/>
</dbReference>
<reference evidence="2" key="1">
    <citation type="submission" date="2023-07" db="EMBL/GenBank/DDBJ databases">
        <title>Mucosal microbiota of week-old chicken and adult hens.</title>
        <authorList>
            <person name="Volf J."/>
            <person name="Karasova D."/>
            <person name="Crhanova M."/>
            <person name="Faldynova M."/>
            <person name="Prikrylova H."/>
            <person name="Zeman M."/>
            <person name="Babak V."/>
            <person name="Rajova J."/>
            <person name="Rychlik I."/>
        </authorList>
    </citation>
    <scope>NUCLEOTIDE SEQUENCE</scope>
    <source>
        <strain evidence="2">ET902</strain>
    </source>
</reference>
<keyword evidence="1" id="KW-0812">Transmembrane</keyword>
<protein>
    <submittedName>
        <fullName evidence="2">Uncharacterized protein</fullName>
    </submittedName>
</protein>
<keyword evidence="1" id="KW-1133">Transmembrane helix</keyword>
<evidence type="ECO:0000256" key="1">
    <source>
        <dbReference type="SAM" id="Phobius"/>
    </source>
</evidence>
<keyword evidence="1" id="KW-0472">Membrane</keyword>
<feature type="transmembrane region" description="Helical" evidence="1">
    <location>
        <begin position="6"/>
        <end position="24"/>
    </location>
</feature>